<organism evidence="9 10">
    <name type="scientific">Mucilaginibacter gilvus</name>
    <dbReference type="NCBI Taxonomy" id="2305909"/>
    <lineage>
        <taxon>Bacteria</taxon>
        <taxon>Pseudomonadati</taxon>
        <taxon>Bacteroidota</taxon>
        <taxon>Sphingobacteriia</taxon>
        <taxon>Sphingobacteriales</taxon>
        <taxon>Sphingobacteriaceae</taxon>
        <taxon>Mucilaginibacter</taxon>
    </lineage>
</organism>
<dbReference type="SUPFAM" id="SSF52172">
    <property type="entry name" value="CheY-like"/>
    <property type="match status" value="1"/>
</dbReference>
<dbReference type="InterPro" id="IPR005467">
    <property type="entry name" value="His_kinase_dom"/>
</dbReference>
<evidence type="ECO:0000256" key="2">
    <source>
        <dbReference type="ARBA" id="ARBA00012438"/>
    </source>
</evidence>
<name>A0A444MQA5_9SPHI</name>
<protein>
    <recommendedName>
        <fullName evidence="2">histidine kinase</fullName>
        <ecNumber evidence="2">2.7.13.3</ecNumber>
    </recommendedName>
</protein>
<dbReference type="Gene3D" id="3.40.50.2300">
    <property type="match status" value="1"/>
</dbReference>
<dbReference type="SMART" id="SM00388">
    <property type="entry name" value="HisKA"/>
    <property type="match status" value="1"/>
</dbReference>
<dbReference type="EMBL" id="SBIW01000003">
    <property type="protein sequence ID" value="RWY53773.1"/>
    <property type="molecule type" value="Genomic_DNA"/>
</dbReference>
<dbReference type="PROSITE" id="PS50109">
    <property type="entry name" value="HIS_KIN"/>
    <property type="match status" value="1"/>
</dbReference>
<dbReference type="InterPro" id="IPR003661">
    <property type="entry name" value="HisK_dim/P_dom"/>
</dbReference>
<dbReference type="CDD" id="cd00082">
    <property type="entry name" value="HisKA"/>
    <property type="match status" value="1"/>
</dbReference>
<dbReference type="Gene3D" id="1.10.287.130">
    <property type="match status" value="1"/>
</dbReference>
<feature type="domain" description="Response regulatory" evidence="8">
    <location>
        <begin position="470"/>
        <end position="588"/>
    </location>
</feature>
<dbReference type="PROSITE" id="PS50110">
    <property type="entry name" value="RESPONSE_REGULATORY"/>
    <property type="match status" value="1"/>
</dbReference>
<dbReference type="SMART" id="SM00387">
    <property type="entry name" value="HATPase_c"/>
    <property type="match status" value="1"/>
</dbReference>
<comment type="catalytic activity">
    <reaction evidence="1">
        <text>ATP + protein L-histidine = ADP + protein N-phospho-L-histidine.</text>
        <dbReference type="EC" id="2.7.13.3"/>
    </reaction>
</comment>
<evidence type="ECO:0000256" key="3">
    <source>
        <dbReference type="ARBA" id="ARBA00022553"/>
    </source>
</evidence>
<feature type="modified residue" description="4-aspartylphosphate" evidence="5">
    <location>
        <position position="519"/>
    </location>
</feature>
<evidence type="ECO:0000256" key="1">
    <source>
        <dbReference type="ARBA" id="ARBA00000085"/>
    </source>
</evidence>
<dbReference type="AlphaFoldDB" id="A0A444MQA5"/>
<keyword evidence="4" id="KW-0902">Two-component regulatory system</keyword>
<dbReference type="InterPro" id="IPR001789">
    <property type="entry name" value="Sig_transdc_resp-reg_receiver"/>
</dbReference>
<feature type="transmembrane region" description="Helical" evidence="6">
    <location>
        <begin position="173"/>
        <end position="190"/>
    </location>
</feature>
<evidence type="ECO:0000259" key="8">
    <source>
        <dbReference type="PROSITE" id="PS50110"/>
    </source>
</evidence>
<dbReference type="PANTHER" id="PTHR45339:SF1">
    <property type="entry name" value="HYBRID SIGNAL TRANSDUCTION HISTIDINE KINASE J"/>
    <property type="match status" value="1"/>
</dbReference>
<sequence length="598" mass="66357">MPMDMHISFFNFSLKKVLAQQPDNLKKARIKIVYAILLLSILKILVILPMVFHSIKDQQLYRIIFVFILYIGLTKYLLYKPLNINIISQGMVIIGIAAIWGNIFIFQQNINFVTIQFVFMVTFVSYYLIDSRYAVIYSILGILPVMYFLAVTSRQSWHLSAVPEELPSPGFEAAVFMNFITMLLVHYLFYCAFRANVIEKEALNKKLEATVAETKALADSRSVFLSTMSHELRTPLNAVIGMTNLVKDTATEEQTENLDILEFSAMSLLTLVNDILDYNKTENDKIELEAIPVNLPDLLHKVCTGLQQKAAEKGLDVLLQVDENLKGRWVITDPTRITQIIYNLVGNAIKFTEKGSVSVQVTSIGQTGDDMQVHFSVADTGIGIAPNRQGAIFDPFTQASVDTTRYYGGTGLGLAIVKRLLKLFNSEIRLQSKQGEGSTFSFDMDFGLYQGVINPVTILPAMDSRLDGLNILIAEDNPINSLLLVKLLTKWNATSVVATNGQDAVDKLLAGSFDAILMDLHMPIMDGYQATTAIRALADPVKARITIIALTASVSHNINGKINLAGMNDYLSKPFQPASLYQKLAPLNADKAAKAMVG</sequence>
<dbReference type="Gene3D" id="3.30.565.10">
    <property type="entry name" value="Histidine kinase-like ATPase, C-terminal domain"/>
    <property type="match status" value="1"/>
</dbReference>
<keyword evidence="6" id="KW-1133">Transmembrane helix</keyword>
<proteinExistence type="predicted"/>
<evidence type="ECO:0000256" key="4">
    <source>
        <dbReference type="ARBA" id="ARBA00023012"/>
    </source>
</evidence>
<dbReference type="SUPFAM" id="SSF47384">
    <property type="entry name" value="Homodimeric domain of signal transducing histidine kinase"/>
    <property type="match status" value="1"/>
</dbReference>
<dbReference type="InterPro" id="IPR036890">
    <property type="entry name" value="HATPase_C_sf"/>
</dbReference>
<keyword evidence="6" id="KW-0812">Transmembrane</keyword>
<dbReference type="FunFam" id="3.30.565.10:FF:000010">
    <property type="entry name" value="Sensor histidine kinase RcsC"/>
    <property type="match status" value="1"/>
</dbReference>
<keyword evidence="6" id="KW-0472">Membrane</keyword>
<feature type="transmembrane region" description="Helical" evidence="6">
    <location>
        <begin position="29"/>
        <end position="48"/>
    </location>
</feature>
<dbReference type="CDD" id="cd16922">
    <property type="entry name" value="HATPase_EvgS-ArcB-TorS-like"/>
    <property type="match status" value="1"/>
</dbReference>
<feature type="transmembrane region" description="Helical" evidence="6">
    <location>
        <begin position="112"/>
        <end position="129"/>
    </location>
</feature>
<dbReference type="GO" id="GO:0000155">
    <property type="term" value="F:phosphorelay sensor kinase activity"/>
    <property type="evidence" value="ECO:0007669"/>
    <property type="project" value="InterPro"/>
</dbReference>
<feature type="transmembrane region" description="Helical" evidence="6">
    <location>
        <begin position="60"/>
        <end position="78"/>
    </location>
</feature>
<dbReference type="SMART" id="SM00448">
    <property type="entry name" value="REC"/>
    <property type="match status" value="1"/>
</dbReference>
<dbReference type="PRINTS" id="PR00344">
    <property type="entry name" value="BCTRLSENSOR"/>
</dbReference>
<gene>
    <name evidence="9" type="ORF">EPL05_06800</name>
</gene>
<accession>A0A444MQA5</accession>
<dbReference type="CDD" id="cd17546">
    <property type="entry name" value="REC_hyHK_CKI1_RcsC-like"/>
    <property type="match status" value="1"/>
</dbReference>
<feature type="domain" description="Histidine kinase" evidence="7">
    <location>
        <begin position="227"/>
        <end position="448"/>
    </location>
</feature>
<reference evidence="9 10" key="1">
    <citation type="submission" date="2019-01" db="EMBL/GenBank/DDBJ databases">
        <title>Mucilaginibacter antarcticum sp. nov., isolated from antarctic soil.</title>
        <authorList>
            <person name="Yan Y.-Q."/>
            <person name="Du Z.-J."/>
        </authorList>
    </citation>
    <scope>NUCLEOTIDE SEQUENCE [LARGE SCALE GENOMIC DNA]</scope>
    <source>
        <strain evidence="9 10">F01003</strain>
    </source>
</reference>
<dbReference type="Proteomes" id="UP000286701">
    <property type="component" value="Unassembled WGS sequence"/>
</dbReference>
<keyword evidence="3 5" id="KW-0597">Phosphoprotein</keyword>
<dbReference type="OrthoDB" id="9811889at2"/>
<dbReference type="SUPFAM" id="SSF55874">
    <property type="entry name" value="ATPase domain of HSP90 chaperone/DNA topoisomerase II/histidine kinase"/>
    <property type="match status" value="1"/>
</dbReference>
<dbReference type="InterPro" id="IPR004358">
    <property type="entry name" value="Sig_transdc_His_kin-like_C"/>
</dbReference>
<evidence type="ECO:0000259" key="7">
    <source>
        <dbReference type="PROSITE" id="PS50109"/>
    </source>
</evidence>
<dbReference type="InterPro" id="IPR003594">
    <property type="entry name" value="HATPase_dom"/>
</dbReference>
<dbReference type="Pfam" id="PF02518">
    <property type="entry name" value="HATPase_c"/>
    <property type="match status" value="1"/>
</dbReference>
<evidence type="ECO:0000313" key="10">
    <source>
        <dbReference type="Proteomes" id="UP000286701"/>
    </source>
</evidence>
<dbReference type="InterPro" id="IPR011006">
    <property type="entry name" value="CheY-like_superfamily"/>
</dbReference>
<comment type="caution">
    <text evidence="9">The sequence shown here is derived from an EMBL/GenBank/DDBJ whole genome shotgun (WGS) entry which is preliminary data.</text>
</comment>
<feature type="transmembrane region" description="Helical" evidence="6">
    <location>
        <begin position="84"/>
        <end position="105"/>
    </location>
</feature>
<dbReference type="Pfam" id="PF00072">
    <property type="entry name" value="Response_reg"/>
    <property type="match status" value="1"/>
</dbReference>
<evidence type="ECO:0000256" key="5">
    <source>
        <dbReference type="PROSITE-ProRule" id="PRU00169"/>
    </source>
</evidence>
<evidence type="ECO:0000313" key="9">
    <source>
        <dbReference type="EMBL" id="RWY53773.1"/>
    </source>
</evidence>
<dbReference type="Pfam" id="PF00512">
    <property type="entry name" value="HisKA"/>
    <property type="match status" value="1"/>
</dbReference>
<dbReference type="EC" id="2.7.13.3" evidence="2"/>
<dbReference type="PANTHER" id="PTHR45339">
    <property type="entry name" value="HYBRID SIGNAL TRANSDUCTION HISTIDINE KINASE J"/>
    <property type="match status" value="1"/>
</dbReference>
<evidence type="ECO:0000256" key="6">
    <source>
        <dbReference type="SAM" id="Phobius"/>
    </source>
</evidence>
<keyword evidence="10" id="KW-1185">Reference proteome</keyword>
<feature type="transmembrane region" description="Helical" evidence="6">
    <location>
        <begin position="135"/>
        <end position="152"/>
    </location>
</feature>
<dbReference type="InterPro" id="IPR036097">
    <property type="entry name" value="HisK_dim/P_sf"/>
</dbReference>